<gene>
    <name evidence="2" type="ORF">YA0853_07985</name>
</gene>
<proteinExistence type="predicted"/>
<protein>
    <submittedName>
        <fullName evidence="2">Uncharacterized protein</fullName>
    </submittedName>
</protein>
<reference evidence="2" key="1">
    <citation type="submission" date="2020-12" db="EMBL/GenBank/DDBJ databases">
        <title>Comparative genomic insights into the epidemiology and virulence of plant pathogenic Pseudomonads from Turkey.</title>
        <authorList>
            <person name="Dillon M."/>
            <person name="Ruiz-Bedoya T."/>
            <person name="Bendalovic-Torma C."/>
            <person name="Guttman K.M."/>
            <person name="Kwak H."/>
            <person name="Middleton M.A."/>
            <person name="Wang P.W."/>
            <person name="Horuz S."/>
            <person name="Aysan Y."/>
            <person name="Guttman D.S."/>
        </authorList>
    </citation>
    <scope>NUCLEOTIDE SEQUENCE</scope>
    <source>
        <strain evidence="2">S5_IA_3a</strain>
    </source>
</reference>
<feature type="compositionally biased region" description="Low complexity" evidence="1">
    <location>
        <begin position="62"/>
        <end position="73"/>
    </location>
</feature>
<dbReference type="EMBL" id="JAEILH010000011">
    <property type="protein sequence ID" value="MBI6623611.1"/>
    <property type="molecule type" value="Genomic_DNA"/>
</dbReference>
<feature type="region of interest" description="Disordered" evidence="1">
    <location>
        <begin position="56"/>
        <end position="90"/>
    </location>
</feature>
<dbReference type="Proteomes" id="UP000645865">
    <property type="component" value="Unassembled WGS sequence"/>
</dbReference>
<accession>A0A8I1E1R7</accession>
<feature type="compositionally biased region" description="Basic and acidic residues" evidence="1">
    <location>
        <begin position="80"/>
        <end position="90"/>
    </location>
</feature>
<comment type="caution">
    <text evidence="2">The sequence shown here is derived from an EMBL/GenBank/DDBJ whole genome shotgun (WGS) entry which is preliminary data.</text>
</comment>
<evidence type="ECO:0000313" key="3">
    <source>
        <dbReference type="Proteomes" id="UP000645865"/>
    </source>
</evidence>
<evidence type="ECO:0000256" key="1">
    <source>
        <dbReference type="SAM" id="MobiDB-lite"/>
    </source>
</evidence>
<organism evidence="2 3">
    <name type="scientific">Pseudomonas rhodesiae</name>
    <dbReference type="NCBI Taxonomy" id="76760"/>
    <lineage>
        <taxon>Bacteria</taxon>
        <taxon>Pseudomonadati</taxon>
        <taxon>Pseudomonadota</taxon>
        <taxon>Gammaproteobacteria</taxon>
        <taxon>Pseudomonadales</taxon>
        <taxon>Pseudomonadaceae</taxon>
        <taxon>Pseudomonas</taxon>
    </lineage>
</organism>
<feature type="region of interest" description="Disordered" evidence="1">
    <location>
        <begin position="1"/>
        <end position="20"/>
    </location>
</feature>
<evidence type="ECO:0000313" key="2">
    <source>
        <dbReference type="EMBL" id="MBI6623611.1"/>
    </source>
</evidence>
<dbReference type="AlphaFoldDB" id="A0A8I1E1R7"/>
<sequence>MAAHAEAPQQTSSPTVPPLAYTPAFATYQRFADQPITPWREANDTVGRIGGWRGYAKEASEETPSTAPAATAPVLPPHGGGHEAHTGAQP</sequence>
<dbReference type="RefSeq" id="WP_198712312.1">
    <property type="nucleotide sequence ID" value="NZ_JAEILH010000011.1"/>
</dbReference>
<name>A0A8I1E1R7_9PSED</name>